<evidence type="ECO:0000256" key="7">
    <source>
        <dbReference type="ARBA" id="ARBA00047899"/>
    </source>
</evidence>
<evidence type="ECO:0000313" key="12">
    <source>
        <dbReference type="EMBL" id="GKT21498.1"/>
    </source>
</evidence>
<feature type="compositionally biased region" description="Basic and acidic residues" evidence="10">
    <location>
        <begin position="1321"/>
        <end position="1332"/>
    </location>
</feature>
<feature type="compositionally biased region" description="Basic and acidic residues" evidence="10">
    <location>
        <begin position="2660"/>
        <end position="2679"/>
    </location>
</feature>
<dbReference type="Gene3D" id="1.10.510.10">
    <property type="entry name" value="Transferase(Phosphotransferase) domain 1"/>
    <property type="match status" value="3"/>
</dbReference>
<feature type="compositionally biased region" description="Polar residues" evidence="10">
    <location>
        <begin position="155"/>
        <end position="166"/>
    </location>
</feature>
<evidence type="ECO:0000256" key="1">
    <source>
        <dbReference type="ARBA" id="ARBA00012513"/>
    </source>
</evidence>
<organism evidence="12 13">
    <name type="scientific">Aduncisulcus paluster</name>
    <dbReference type="NCBI Taxonomy" id="2918883"/>
    <lineage>
        <taxon>Eukaryota</taxon>
        <taxon>Metamonada</taxon>
        <taxon>Carpediemonas-like organisms</taxon>
        <taxon>Aduncisulcus</taxon>
    </lineage>
</organism>
<feature type="compositionally biased region" description="Low complexity" evidence="10">
    <location>
        <begin position="2028"/>
        <end position="2061"/>
    </location>
</feature>
<keyword evidence="9" id="KW-0175">Coiled coil</keyword>
<feature type="compositionally biased region" description="Low complexity" evidence="10">
    <location>
        <begin position="2534"/>
        <end position="2544"/>
    </location>
</feature>
<keyword evidence="2" id="KW-0723">Serine/threonine-protein kinase</keyword>
<feature type="region of interest" description="Disordered" evidence="10">
    <location>
        <begin position="776"/>
        <end position="848"/>
    </location>
</feature>
<evidence type="ECO:0000256" key="3">
    <source>
        <dbReference type="ARBA" id="ARBA00022679"/>
    </source>
</evidence>
<dbReference type="EC" id="2.7.11.1" evidence="1"/>
<accession>A0ABQ5JXK6</accession>
<sequence>MDHDGEYIHHKDGDIRKAINLEQEKEIVPPKAPLKKIKNPAKDEVIRYKHDFDSPQIDSSLSTHMSSIDYDLERVAELINNYIQQLTDACYLTELDIVKKYVHLPKQPIDPETTDFIKDTKEKSLIKKNNTSVPSSTVSSGYTLPLLHRDGYASTEPSTGVSTPLTDRTEQSEAIILTPRSKTGSSYVIYDKTWKPEFLPVHPYIRDLNGAEDDLDEDGKSHSSKKSKLSSQSTTTSSRQFAPDLPSTSASTDAPQLSSLMYNPDSVPIDGYASTSGKYIHPHPSSGVLTPPLLAPTTTPAALSPYTARPSISSKDASQASSLDEAFQFVPSSSLHHSTVDYHQSSTRTHPLGFHIQEASPSIPQPQIPLPMGDSVTQSTSTTTQDSATGKAQMFKVDFKTEAQMMTSLIEHLKNVKGIVINGTLFESPLGNSNGVPLQRMLNMLGVEGRIIEMGFDLLMIASLPLDVHHVLVESEDAEEILEESISMEHTADHVQSIKIVDESISMEQPKRATKTNAVAISPRDSSNINIDRGTHTITTVTLLMRWIAAVEDILEKACVVDIKKYALTGCTRERSLVKLDSSSCCQHHDQACQHDATLPQATQCKDIVEIEVEEEIEEEQWVEEEEEEEDCGYDGQQQTIESQKAELLDMFSSGIQSIEEEKKGSISENRAVKRKKRKMKKVKKLVKKKIIIHKTISGKASTTSTTSALTSLSSSLSPSTAAQSSATTGQTSSSVDGEKGTLSQQPTIQPLAFPTFDQPDQHSIAQYSNATILPSTSTPSAFQPQVPPSVATPINNATASGSCSSALSASSVPSSDDTVPSDHIRGDANDTDVTDDDPSSIYQPSPLSSVRHCALPLGKSVGTDHLRSSHEQSSSSDASDEDSDAAKSVPPLEVSDAFKGHSGMHATDMLIPSATDFLLTEKEMNHIPSDGCDCCDGGEEAIERGEASPFIHYDRSEMHLSEDDRSFDKSPIEGVKANYPSQLSRGTSPGLADESIEDETVVVDEGKCSPRVNNSVVRFHRHNNNAHRYSPPSYLQRYKDDEESSNIHIITTIRDDSESDEDSAFSSVLIGADKDRVRSNTHSRSHSHSHKPNKQIFSALSSSSSACVSLQTSVPPTNQGTPWQNTSIVQTYSFPHPVLDSMTHHPIKHLHISPLAHSLLVQALFIAKNKLKMRQEFLSRSSSTTPTLLNEEREFLSSCGGSNHSSARRLHRLSEDTRPTPMSRRRNGHVRCLSFGGVEFKGDGSGLYQTASSGTGSTRPSSNVLTPNSSVMFSGSSTIARKSHLSNPGSRSGSRHRRRLPADLFDIKELQNDIQRMSRTKAEPKPSKDNNAKVNACSESSRKSRKDSSRKHMDTLETLQETSKALFSLEKRYDDALDREQHIPHAPVPKPKAILSHLPLSSGDNDPFTSIAYASTHEMLPPPGVSSIKSNEVTVKKDNAKLKPVVGSLEAMVPPSGIITLPPLDDEPSDEVLSGAGLLDLLGADSSDPVPVLPHHMKKKSNDVVKQGSRLRSEFIKSSTMDSLGLSDPSTSLNDHPSALLPETLSAKSYIDSSVGHDTRQPKHNEATVTSPLTTSHTKKTCDSSSSATGKRTLKNNEAKSVKSMGSSGPEHSSSGKPKSNVTDNEHQIHPPDLQLPMKSLSPEHKKHKTHRSSRTKTRDITVPKPKGHFETVPDQMSKSSGPEDECKKDERKAPKDTKRDKKKKKTSRTHHSSRRHPPTHQEIVRTERKSPPVMNTHEKLTAMNKKRSARHMPIIEDFLFIDEINCGGFGAVVKVYHKITRRIYAMKVLNKNDIRRKNQIQRVKEERQILANTDNSFIVDFFYSFQNRKYLFFVMEYCNGGSIHSLLSVVGALPENIVKQYIAEVVLAIEYLHKNGVVHRDIKPDNILIGNDGHIKLTDFGLSRTSFKGGEVKQESAADVYWTRSRMRGFSISEGERSKGKGGREKILNICKTDPNWTEHKLRNSKKGICRRNSAGILQPYLGSKEARIKDPSSVENENTSKRGMECVLCGRAIRQSESDSKKGPHSPSSFSPPLSEALFSAPSSSSSSDSSSSPTSTPGPVDQEILLCARCTKRLLKGQKVEEGKKSKKKRKTDHAKAQMFSCVGTPFYLAPEILLRIGHGYAVDWWGVGVMMYEMLTGNRPFQGDRPVDQEILLCARCTKRLLKGQKVEEGKKSKKKRKTDHAKAQMFSCVGTPFYLAPEILLRIGHGYAVDWWGVGVMMYEMLTGNRPFQGDSQEEIFEKLLKEPVSFPRDCVEGDFSISREARDLVKKLLTRDPEKRIGSRENASEIKSHLWFRDVNWNEVVRKKPSFIPFKAQMDEELEKDKKKIKKLEEEEASGKDMTLWIKEVVAHIGNHEKEVGKQSFDLDTPNEERREKERRKELARRERKKTQRVRKSKNLPTEHAVPKIQHFSPDLPEEREIPSSAYSHNPTSTFVSSSHPQHTHSSQRRQYEEDMSVKEHDPAHMLGGTMVPLDAVDSHHLPSVSPPLADVGGSLLTAINQYAEQPASYEGCVEDQERTIALSHHHPSHPHVASSSSSSSSRKRVKRKSSRHHTSSRHGYQHSSHKKHGHGDADISRREHQSSHKHSHREHFSRKREMDEDILHSLMPDAMQELDFEGSTDEMFTSVSTRATAAVQSGEHKKKSSSRRKEKSSRRYGKEEKRERERRERERRDTEFGEGAPVTLTETESYRDFSVFSYVNYSKLLGNQGM</sequence>
<dbReference type="PROSITE" id="PS50011">
    <property type="entry name" value="PROTEIN_KINASE_DOM"/>
    <property type="match status" value="1"/>
</dbReference>
<reference evidence="12" key="1">
    <citation type="submission" date="2022-03" db="EMBL/GenBank/DDBJ databases">
        <title>Draft genome sequence of Aduncisulcus paluster, a free-living microaerophilic Fornicata.</title>
        <authorList>
            <person name="Yuyama I."/>
            <person name="Kume K."/>
            <person name="Tamura T."/>
            <person name="Inagaki Y."/>
            <person name="Hashimoto T."/>
        </authorList>
    </citation>
    <scope>NUCLEOTIDE SEQUENCE</scope>
    <source>
        <strain evidence="12">NY0171</strain>
    </source>
</reference>
<feature type="compositionally biased region" description="Basic and acidic residues" evidence="10">
    <location>
        <begin position="1556"/>
        <end position="1567"/>
    </location>
</feature>
<comment type="catalytic activity">
    <reaction evidence="8">
        <text>L-seryl-[protein] + ATP = O-phospho-L-seryl-[protein] + ADP + H(+)</text>
        <dbReference type="Rhea" id="RHEA:17989"/>
        <dbReference type="Rhea" id="RHEA-COMP:9863"/>
        <dbReference type="Rhea" id="RHEA-COMP:11604"/>
        <dbReference type="ChEBI" id="CHEBI:15378"/>
        <dbReference type="ChEBI" id="CHEBI:29999"/>
        <dbReference type="ChEBI" id="CHEBI:30616"/>
        <dbReference type="ChEBI" id="CHEBI:83421"/>
        <dbReference type="ChEBI" id="CHEBI:456216"/>
        <dbReference type="EC" id="2.7.11.1"/>
    </reaction>
</comment>
<dbReference type="PANTHER" id="PTHR24356">
    <property type="entry name" value="SERINE/THREONINE-PROTEIN KINASE"/>
    <property type="match status" value="1"/>
</dbReference>
<feature type="region of interest" description="Disordered" evidence="10">
    <location>
        <begin position="149"/>
        <end position="177"/>
    </location>
</feature>
<evidence type="ECO:0000256" key="10">
    <source>
        <dbReference type="SAM" id="MobiDB-lite"/>
    </source>
</evidence>
<dbReference type="CDD" id="cd05579">
    <property type="entry name" value="STKc_MAST_like"/>
    <property type="match status" value="1"/>
</dbReference>
<evidence type="ECO:0000256" key="6">
    <source>
        <dbReference type="ARBA" id="ARBA00022840"/>
    </source>
</evidence>
<feature type="region of interest" description="Disordered" evidence="10">
    <location>
        <begin position="2632"/>
        <end position="2687"/>
    </location>
</feature>
<feature type="compositionally biased region" description="Polar residues" evidence="10">
    <location>
        <begin position="2428"/>
        <end position="2439"/>
    </location>
</feature>
<evidence type="ECO:0000259" key="11">
    <source>
        <dbReference type="PROSITE" id="PS50011"/>
    </source>
</evidence>
<keyword evidence="6" id="KW-0067">ATP-binding</keyword>
<feature type="compositionally biased region" description="Basic residues" evidence="10">
    <location>
        <begin position="1646"/>
        <end position="1657"/>
    </location>
</feature>
<feature type="compositionally biased region" description="Low complexity" evidence="10">
    <location>
        <begin position="229"/>
        <end position="238"/>
    </location>
</feature>
<feature type="region of interest" description="Disordered" evidence="10">
    <location>
        <begin position="963"/>
        <end position="995"/>
    </location>
</feature>
<dbReference type="SMART" id="SM00220">
    <property type="entry name" value="S_TKc"/>
    <property type="match status" value="1"/>
</dbReference>
<feature type="compositionally biased region" description="Basic and acidic residues" evidence="10">
    <location>
        <begin position="963"/>
        <end position="972"/>
    </location>
</feature>
<feature type="domain" description="Protein kinase" evidence="11">
    <location>
        <begin position="1760"/>
        <end position="2299"/>
    </location>
</feature>
<keyword evidence="13" id="KW-1185">Reference proteome</keyword>
<feature type="compositionally biased region" description="Basic and acidic residues" evidence="10">
    <location>
        <begin position="1686"/>
        <end position="1701"/>
    </location>
</feature>
<evidence type="ECO:0000313" key="13">
    <source>
        <dbReference type="Proteomes" id="UP001057375"/>
    </source>
</evidence>
<dbReference type="InterPro" id="IPR000719">
    <property type="entry name" value="Prot_kinase_dom"/>
</dbReference>
<dbReference type="InterPro" id="IPR050236">
    <property type="entry name" value="Ser_Thr_kinase_AGC"/>
</dbReference>
<feature type="region of interest" description="Disordered" evidence="10">
    <location>
        <begin position="711"/>
        <end position="744"/>
    </location>
</feature>
<evidence type="ECO:0000256" key="8">
    <source>
        <dbReference type="ARBA" id="ARBA00048679"/>
    </source>
</evidence>
<evidence type="ECO:0000256" key="4">
    <source>
        <dbReference type="ARBA" id="ARBA00022741"/>
    </source>
</evidence>
<evidence type="ECO:0000256" key="2">
    <source>
        <dbReference type="ARBA" id="ARBA00022527"/>
    </source>
</evidence>
<feature type="region of interest" description="Disordered" evidence="10">
    <location>
        <begin position="660"/>
        <end position="682"/>
    </location>
</feature>
<feature type="compositionally biased region" description="Polar residues" evidence="10">
    <location>
        <begin position="1568"/>
        <end position="1577"/>
    </location>
</feature>
<dbReference type="Pfam" id="PF00069">
    <property type="entry name" value="Pkinase"/>
    <property type="match status" value="3"/>
</dbReference>
<feature type="compositionally biased region" description="Basic and acidic residues" evidence="10">
    <location>
        <begin position="2574"/>
        <end position="2586"/>
    </location>
</feature>
<keyword evidence="3" id="KW-0808">Transferase</keyword>
<feature type="region of interest" description="Disordered" evidence="10">
    <location>
        <begin position="1199"/>
        <end position="1228"/>
    </location>
</feature>
<comment type="catalytic activity">
    <reaction evidence="7">
        <text>L-threonyl-[protein] + ATP = O-phospho-L-threonyl-[protein] + ADP + H(+)</text>
        <dbReference type="Rhea" id="RHEA:46608"/>
        <dbReference type="Rhea" id="RHEA-COMP:11060"/>
        <dbReference type="Rhea" id="RHEA-COMP:11605"/>
        <dbReference type="ChEBI" id="CHEBI:15378"/>
        <dbReference type="ChEBI" id="CHEBI:30013"/>
        <dbReference type="ChEBI" id="CHEBI:30616"/>
        <dbReference type="ChEBI" id="CHEBI:61977"/>
        <dbReference type="ChEBI" id="CHEBI:456216"/>
        <dbReference type="EC" id="2.7.11.1"/>
    </reaction>
</comment>
<feature type="compositionally biased region" description="Basic residues" evidence="10">
    <location>
        <begin position="2545"/>
        <end position="2573"/>
    </location>
</feature>
<dbReference type="Gene3D" id="3.30.200.20">
    <property type="entry name" value="Phosphorylase Kinase, domain 1"/>
    <property type="match status" value="1"/>
</dbReference>
<feature type="compositionally biased region" description="Polar residues" evidence="10">
    <location>
        <begin position="1250"/>
        <end position="1289"/>
    </location>
</feature>
<evidence type="ECO:0000256" key="9">
    <source>
        <dbReference type="SAM" id="Coils"/>
    </source>
</evidence>
<feature type="region of interest" description="Disordered" evidence="10">
    <location>
        <begin position="1250"/>
        <end position="1358"/>
    </location>
</feature>
<feature type="compositionally biased region" description="Basic and acidic residues" evidence="10">
    <location>
        <begin position="1341"/>
        <end position="1356"/>
    </location>
</feature>
<comment type="caution">
    <text evidence="12">The sequence shown here is derived from an EMBL/GenBank/DDBJ whole genome shotgun (WGS) entry which is preliminary data.</text>
</comment>
<feature type="region of interest" description="Disordered" evidence="10">
    <location>
        <begin position="1985"/>
        <end position="2004"/>
    </location>
</feature>
<proteinExistence type="predicted"/>
<feature type="compositionally biased region" description="Low complexity" evidence="10">
    <location>
        <begin position="798"/>
        <end position="819"/>
    </location>
</feature>
<feature type="compositionally biased region" description="Basic and acidic residues" evidence="10">
    <location>
        <begin position="1987"/>
        <end position="2004"/>
    </location>
</feature>
<feature type="region of interest" description="Disordered" evidence="10">
    <location>
        <begin position="210"/>
        <end position="262"/>
    </location>
</feature>
<feature type="region of interest" description="Disordered" evidence="10">
    <location>
        <begin position="1554"/>
        <end position="1731"/>
    </location>
</feature>
<protein>
    <recommendedName>
        <fullName evidence="1">non-specific serine/threonine protein kinase</fullName>
        <ecNumber evidence="1">2.7.11.1</ecNumber>
    </recommendedName>
</protein>
<feature type="compositionally biased region" description="Basic residues" evidence="10">
    <location>
        <begin position="2389"/>
        <end position="2401"/>
    </location>
</feature>
<feature type="compositionally biased region" description="Polar residues" evidence="10">
    <location>
        <begin position="246"/>
        <end position="261"/>
    </location>
</feature>
<feature type="region of interest" description="Disordered" evidence="10">
    <location>
        <begin position="2528"/>
        <end position="2600"/>
    </location>
</feature>
<feature type="region of interest" description="Disordered" evidence="10">
    <location>
        <begin position="1521"/>
        <end position="1540"/>
    </location>
</feature>
<gene>
    <name evidence="12" type="ORF">ADUPG1_011916</name>
</gene>
<feature type="compositionally biased region" description="Polar residues" evidence="10">
    <location>
        <begin position="1521"/>
        <end position="1536"/>
    </location>
</feature>
<feature type="compositionally biased region" description="Acidic residues" evidence="10">
    <location>
        <begin position="830"/>
        <end position="839"/>
    </location>
</feature>
<feature type="region of interest" description="Disordered" evidence="10">
    <location>
        <begin position="2364"/>
        <end position="2458"/>
    </location>
</feature>
<feature type="compositionally biased region" description="Low complexity" evidence="10">
    <location>
        <begin position="1604"/>
        <end position="1621"/>
    </location>
</feature>
<keyword evidence="4" id="KW-0547">Nucleotide-binding</keyword>
<name>A0ABQ5JXK6_9EUKA</name>
<dbReference type="PANTHER" id="PTHR24356:SF1">
    <property type="entry name" value="SERINE_THREONINE-PROTEIN KINASE GREATWALL"/>
    <property type="match status" value="1"/>
</dbReference>
<feature type="compositionally biased region" description="Basic residues" evidence="10">
    <location>
        <begin position="1702"/>
        <end position="1720"/>
    </location>
</feature>
<feature type="compositionally biased region" description="Low complexity" evidence="10">
    <location>
        <begin position="711"/>
        <end position="735"/>
    </location>
</feature>
<feature type="region of interest" description="Disordered" evidence="10">
    <location>
        <begin position="2019"/>
        <end position="2064"/>
    </location>
</feature>
<dbReference type="InterPro" id="IPR011009">
    <property type="entry name" value="Kinase-like_dom_sf"/>
</dbReference>
<dbReference type="InterPro" id="IPR008271">
    <property type="entry name" value="Ser/Thr_kinase_AS"/>
</dbReference>
<feature type="compositionally biased region" description="Basic and acidic residues" evidence="10">
    <location>
        <begin position="1658"/>
        <end position="1673"/>
    </location>
</feature>
<feature type="coiled-coil region" evidence="9">
    <location>
        <begin position="2318"/>
        <end position="2345"/>
    </location>
</feature>
<feature type="compositionally biased region" description="Basic residues" evidence="10">
    <location>
        <begin position="673"/>
        <end position="682"/>
    </location>
</feature>
<dbReference type="EMBL" id="BQXS01012322">
    <property type="protein sequence ID" value="GKT21498.1"/>
    <property type="molecule type" value="Genomic_DNA"/>
</dbReference>
<feature type="region of interest" description="Disordered" evidence="10">
    <location>
        <begin position="860"/>
        <end position="889"/>
    </location>
</feature>
<feature type="compositionally biased region" description="Basic and acidic residues" evidence="10">
    <location>
        <begin position="2374"/>
        <end position="2388"/>
    </location>
</feature>
<feature type="compositionally biased region" description="Basic residues" evidence="10">
    <location>
        <begin position="2644"/>
        <end position="2659"/>
    </location>
</feature>
<feature type="compositionally biased region" description="Basic residues" evidence="10">
    <location>
        <begin position="2587"/>
        <end position="2598"/>
    </location>
</feature>
<evidence type="ECO:0000256" key="5">
    <source>
        <dbReference type="ARBA" id="ARBA00022777"/>
    </source>
</evidence>
<keyword evidence="5" id="KW-0418">Kinase</keyword>
<dbReference type="Proteomes" id="UP001057375">
    <property type="component" value="Unassembled WGS sequence"/>
</dbReference>
<dbReference type="PROSITE" id="PS00108">
    <property type="entry name" value="PROTEIN_KINASE_ST"/>
    <property type="match status" value="1"/>
</dbReference>
<dbReference type="SUPFAM" id="SSF56112">
    <property type="entry name" value="Protein kinase-like (PK-like)"/>
    <property type="match status" value="2"/>
</dbReference>